<dbReference type="PANTHER" id="PTHR42028:SF1">
    <property type="entry name" value="YALI0E30657P"/>
    <property type="match status" value="1"/>
</dbReference>
<evidence type="ECO:0000256" key="3">
    <source>
        <dbReference type="SAM" id="SignalP"/>
    </source>
</evidence>
<dbReference type="EMBL" id="MU839845">
    <property type="protein sequence ID" value="KAK1750671.1"/>
    <property type="molecule type" value="Genomic_DNA"/>
</dbReference>
<feature type="domain" description="DUF7137" evidence="4">
    <location>
        <begin position="100"/>
        <end position="235"/>
    </location>
</feature>
<dbReference type="Pfam" id="PF23585">
    <property type="entry name" value="DUF7137"/>
    <property type="match status" value="1"/>
</dbReference>
<reference evidence="5" key="1">
    <citation type="submission" date="2023-06" db="EMBL/GenBank/DDBJ databases">
        <title>Genome-scale phylogeny and comparative genomics of the fungal order Sordariales.</title>
        <authorList>
            <consortium name="Lawrence Berkeley National Laboratory"/>
            <person name="Hensen N."/>
            <person name="Bonometti L."/>
            <person name="Westerberg I."/>
            <person name="Brannstrom I.O."/>
            <person name="Guillou S."/>
            <person name="Cros-Aarteil S."/>
            <person name="Calhoun S."/>
            <person name="Haridas S."/>
            <person name="Kuo A."/>
            <person name="Mondo S."/>
            <person name="Pangilinan J."/>
            <person name="Riley R."/>
            <person name="Labutti K."/>
            <person name="Andreopoulos B."/>
            <person name="Lipzen A."/>
            <person name="Chen C."/>
            <person name="Yanf M."/>
            <person name="Daum C."/>
            <person name="Ng V."/>
            <person name="Clum A."/>
            <person name="Steindorff A."/>
            <person name="Ohm R."/>
            <person name="Martin F."/>
            <person name="Silar P."/>
            <person name="Natvig D."/>
            <person name="Lalanne C."/>
            <person name="Gautier V."/>
            <person name="Ament-Velasquez S.L."/>
            <person name="Kruys A."/>
            <person name="Hutchinson M.I."/>
            <person name="Powell A.J."/>
            <person name="Barry K."/>
            <person name="Miller A.N."/>
            <person name="Grigoriev I.V."/>
            <person name="Debuchy R."/>
            <person name="Gladieux P."/>
            <person name="Thoren M.H."/>
            <person name="Johannesson H."/>
        </authorList>
    </citation>
    <scope>NUCLEOTIDE SEQUENCE</scope>
    <source>
        <strain evidence="5">PSN4</strain>
    </source>
</reference>
<feature type="chain" id="PRO_5042605454" description="DUF7137 domain-containing protein" evidence="3">
    <location>
        <begin position="24"/>
        <end position="273"/>
    </location>
</feature>
<keyword evidence="2" id="KW-0472">Membrane</keyword>
<keyword evidence="3" id="KW-0732">Signal</keyword>
<dbReference type="AlphaFoldDB" id="A0AAJ0F103"/>
<dbReference type="PANTHER" id="PTHR42028">
    <property type="entry name" value="CHROMOSOME 1, WHOLE GENOME SHOTGUN SEQUENCE"/>
    <property type="match status" value="1"/>
</dbReference>
<feature type="region of interest" description="Disordered" evidence="1">
    <location>
        <begin position="41"/>
        <end position="97"/>
    </location>
</feature>
<evidence type="ECO:0000256" key="1">
    <source>
        <dbReference type="SAM" id="MobiDB-lite"/>
    </source>
</evidence>
<protein>
    <recommendedName>
        <fullName evidence="4">DUF7137 domain-containing protein</fullName>
    </recommendedName>
</protein>
<accession>A0AAJ0F103</accession>
<dbReference type="Proteomes" id="UP001239445">
    <property type="component" value="Unassembled WGS sequence"/>
</dbReference>
<proteinExistence type="predicted"/>
<dbReference type="InterPro" id="IPR055561">
    <property type="entry name" value="DUF7137"/>
</dbReference>
<gene>
    <name evidence="5" type="ORF">QBC47DRAFT_393214</name>
</gene>
<feature type="signal peptide" evidence="3">
    <location>
        <begin position="1"/>
        <end position="23"/>
    </location>
</feature>
<sequence>MRVTRSMGQLAVAVLSLSPAVSAFASWPKFLPALNTLVVRQDSTPSPSPSPTGSSTSASASGPQQTNYNTGGRTATGTGATGNSTKTGGSAKHTLFNPQDPAGNVVMLTPAITDGTQLYKIKDYVTWGWNYTNLQATPTAVDVKISCSAARQTWTLTQNMTFATNGAYTWDTEAFQSANVASPLPVEQYTLLIHDSDGAVTSTPEAGYLAPFSGFIFGLYSPRAPTPLDDFVCATCSGAMSDMERRVLGGAVAMSIITVLSFTWFVAGFGAFV</sequence>
<organism evidence="5 6">
    <name type="scientific">Echria macrotheca</name>
    <dbReference type="NCBI Taxonomy" id="438768"/>
    <lineage>
        <taxon>Eukaryota</taxon>
        <taxon>Fungi</taxon>
        <taxon>Dikarya</taxon>
        <taxon>Ascomycota</taxon>
        <taxon>Pezizomycotina</taxon>
        <taxon>Sordariomycetes</taxon>
        <taxon>Sordariomycetidae</taxon>
        <taxon>Sordariales</taxon>
        <taxon>Schizotheciaceae</taxon>
        <taxon>Echria</taxon>
    </lineage>
</organism>
<evidence type="ECO:0000313" key="5">
    <source>
        <dbReference type="EMBL" id="KAK1750671.1"/>
    </source>
</evidence>
<evidence type="ECO:0000259" key="4">
    <source>
        <dbReference type="Pfam" id="PF23585"/>
    </source>
</evidence>
<evidence type="ECO:0000313" key="6">
    <source>
        <dbReference type="Proteomes" id="UP001239445"/>
    </source>
</evidence>
<keyword evidence="2" id="KW-0812">Transmembrane</keyword>
<keyword evidence="2" id="KW-1133">Transmembrane helix</keyword>
<feature type="transmembrane region" description="Helical" evidence="2">
    <location>
        <begin position="247"/>
        <end position="272"/>
    </location>
</feature>
<evidence type="ECO:0000256" key="2">
    <source>
        <dbReference type="SAM" id="Phobius"/>
    </source>
</evidence>
<name>A0AAJ0F103_9PEZI</name>
<comment type="caution">
    <text evidence="5">The sequence shown here is derived from an EMBL/GenBank/DDBJ whole genome shotgun (WGS) entry which is preliminary data.</text>
</comment>
<keyword evidence="6" id="KW-1185">Reference proteome</keyword>
<feature type="compositionally biased region" description="Low complexity" evidence="1">
    <location>
        <begin position="51"/>
        <end position="92"/>
    </location>
</feature>